<reference evidence="1" key="1">
    <citation type="journal article" date="2014" name="Front. Microbiol.">
        <title>High frequency of phylogenetically diverse reductive dehalogenase-homologous genes in deep subseafloor sedimentary metagenomes.</title>
        <authorList>
            <person name="Kawai M."/>
            <person name="Futagami T."/>
            <person name="Toyoda A."/>
            <person name="Takaki Y."/>
            <person name="Nishi S."/>
            <person name="Hori S."/>
            <person name="Arai W."/>
            <person name="Tsubouchi T."/>
            <person name="Morono Y."/>
            <person name="Uchiyama I."/>
            <person name="Ito T."/>
            <person name="Fujiyama A."/>
            <person name="Inagaki F."/>
            <person name="Takami H."/>
        </authorList>
    </citation>
    <scope>NUCLEOTIDE SEQUENCE</scope>
    <source>
        <strain evidence="1">Expedition CK06-06</strain>
    </source>
</reference>
<sequence length="52" mass="5227">MADGGPPGLGGFIRITGSNDGEVWNGSQGGQLFDGLMGGAVFSETDAVMSKH</sequence>
<evidence type="ECO:0000313" key="1">
    <source>
        <dbReference type="EMBL" id="GAJ01308.1"/>
    </source>
</evidence>
<gene>
    <name evidence="1" type="ORF">S12H4_29999</name>
</gene>
<dbReference type="AlphaFoldDB" id="X1T7G8"/>
<dbReference type="EMBL" id="BARW01017352">
    <property type="protein sequence ID" value="GAJ01308.1"/>
    <property type="molecule type" value="Genomic_DNA"/>
</dbReference>
<name>X1T7G8_9ZZZZ</name>
<protein>
    <submittedName>
        <fullName evidence="1">Uncharacterized protein</fullName>
    </submittedName>
</protein>
<comment type="caution">
    <text evidence="1">The sequence shown here is derived from an EMBL/GenBank/DDBJ whole genome shotgun (WGS) entry which is preliminary data.</text>
</comment>
<feature type="non-terminal residue" evidence="1">
    <location>
        <position position="52"/>
    </location>
</feature>
<organism evidence="1">
    <name type="scientific">marine sediment metagenome</name>
    <dbReference type="NCBI Taxonomy" id="412755"/>
    <lineage>
        <taxon>unclassified sequences</taxon>
        <taxon>metagenomes</taxon>
        <taxon>ecological metagenomes</taxon>
    </lineage>
</organism>
<proteinExistence type="predicted"/>
<accession>X1T7G8</accession>